<gene>
    <name evidence="3" type="ORF">ACAOBT_LOCUS30353</name>
</gene>
<name>A0A9P0Q4J4_ACAOB</name>
<dbReference type="Proteomes" id="UP001152888">
    <property type="component" value="Unassembled WGS sequence"/>
</dbReference>
<sequence>MIGNFCHLGVNHEVQLQKMSKVLENVAPEAVVNYETNFSDDPGLFKVIVKKQSKRTEKTMDTSKSCISVMFACSTSGVMLPPYVVYKADHLWSTWTEGGPANTRYNKSPSGWFDGNIFDDWFLSIALTYFKTLPPGRKVLIGDNLASHISIEVIRKCEENDICFVLLPPNSTHLTQPLDVGVFRPINVKWRQVLKDWKAKNKGTIRKDRRQRGRKLTQLSFSSSDSSDEDLALPLHLQKSYTGRDDSDDDPETFSDLENDTLYNETFEDENTPENPLENELGAIKQIKCPMLRSDKPECCWDVQGRDKELSEVISDIKTIIKKLEFWEQSLIDGDTRYFPALSEKISILTICSKYHVEKVSSLNDNFKNRFKDFSEIAIVVQLVVSPFMEIEIQQFATSVTQNFGEDIARQKWKTLLESRTLTLWNLDISADLGITLQMKYVTIYIAFQPVSRVDTSDITIENKQYLVEDVNFSFDGVTENDFDISAATYLYLKIKQKRRKAFHVSTTNNPKLRHSRVIYTGQRHQRGQGRRNPAKKVLV</sequence>
<dbReference type="GO" id="GO:0005634">
    <property type="term" value="C:nucleus"/>
    <property type="evidence" value="ECO:0007669"/>
    <property type="project" value="TreeGrafter"/>
</dbReference>
<feature type="compositionally biased region" description="Basic residues" evidence="1">
    <location>
        <begin position="204"/>
        <end position="215"/>
    </location>
</feature>
<evidence type="ECO:0000256" key="1">
    <source>
        <dbReference type="SAM" id="MobiDB-lite"/>
    </source>
</evidence>
<dbReference type="InterPro" id="IPR050863">
    <property type="entry name" value="CenT-Element_Derived"/>
</dbReference>
<feature type="region of interest" description="Disordered" evidence="1">
    <location>
        <begin position="204"/>
        <end position="228"/>
    </location>
</feature>
<dbReference type="PANTHER" id="PTHR19303:SF74">
    <property type="entry name" value="POGO TRANSPOSABLE ELEMENT WITH KRAB DOMAIN"/>
    <property type="match status" value="1"/>
</dbReference>
<evidence type="ECO:0000313" key="4">
    <source>
        <dbReference type="Proteomes" id="UP001152888"/>
    </source>
</evidence>
<reference evidence="3" key="1">
    <citation type="submission" date="2022-03" db="EMBL/GenBank/DDBJ databases">
        <authorList>
            <person name="Sayadi A."/>
        </authorList>
    </citation>
    <scope>NUCLEOTIDE SEQUENCE</scope>
</reference>
<dbReference type="Pfam" id="PF03184">
    <property type="entry name" value="DDE_1"/>
    <property type="match status" value="1"/>
</dbReference>
<dbReference type="GO" id="GO:0003677">
    <property type="term" value="F:DNA binding"/>
    <property type="evidence" value="ECO:0007669"/>
    <property type="project" value="TreeGrafter"/>
</dbReference>
<organism evidence="3 4">
    <name type="scientific">Acanthoscelides obtectus</name>
    <name type="common">Bean weevil</name>
    <name type="synonym">Bruchus obtectus</name>
    <dbReference type="NCBI Taxonomy" id="200917"/>
    <lineage>
        <taxon>Eukaryota</taxon>
        <taxon>Metazoa</taxon>
        <taxon>Ecdysozoa</taxon>
        <taxon>Arthropoda</taxon>
        <taxon>Hexapoda</taxon>
        <taxon>Insecta</taxon>
        <taxon>Pterygota</taxon>
        <taxon>Neoptera</taxon>
        <taxon>Endopterygota</taxon>
        <taxon>Coleoptera</taxon>
        <taxon>Polyphaga</taxon>
        <taxon>Cucujiformia</taxon>
        <taxon>Chrysomeloidea</taxon>
        <taxon>Chrysomelidae</taxon>
        <taxon>Bruchinae</taxon>
        <taxon>Bruchini</taxon>
        <taxon>Acanthoscelides</taxon>
    </lineage>
</organism>
<keyword evidence="4" id="KW-1185">Reference proteome</keyword>
<feature type="domain" description="DDE-1" evidence="2">
    <location>
        <begin position="67"/>
        <end position="207"/>
    </location>
</feature>
<evidence type="ECO:0000259" key="2">
    <source>
        <dbReference type="Pfam" id="PF03184"/>
    </source>
</evidence>
<protein>
    <recommendedName>
        <fullName evidence="2">DDE-1 domain-containing protein</fullName>
    </recommendedName>
</protein>
<accession>A0A9P0Q4J4</accession>
<dbReference type="OrthoDB" id="6611647at2759"/>
<proteinExistence type="predicted"/>
<dbReference type="AlphaFoldDB" id="A0A9P0Q4J4"/>
<dbReference type="PANTHER" id="PTHR19303">
    <property type="entry name" value="TRANSPOSON"/>
    <property type="match status" value="1"/>
</dbReference>
<dbReference type="InterPro" id="IPR004875">
    <property type="entry name" value="DDE_SF_endonuclease_dom"/>
</dbReference>
<evidence type="ECO:0000313" key="3">
    <source>
        <dbReference type="EMBL" id="CAH2008612.1"/>
    </source>
</evidence>
<dbReference type="EMBL" id="CAKOFQ010007821">
    <property type="protein sequence ID" value="CAH2008612.1"/>
    <property type="molecule type" value="Genomic_DNA"/>
</dbReference>
<comment type="caution">
    <text evidence="3">The sequence shown here is derived from an EMBL/GenBank/DDBJ whole genome shotgun (WGS) entry which is preliminary data.</text>
</comment>